<dbReference type="RefSeq" id="WP_262399650.1">
    <property type="nucleotide sequence ID" value="NZ_JACRTB010000008.1"/>
</dbReference>
<sequence length="286" mass="32039">MRSCEKFRALLAGPNLIQIPGVYDCITAMMVEQTGFPAVYLTGSGMSLTLTGQPDLNTVSYLELRQIVQNIRGAVEIPMVVDIDTGFGAPLNLYRLVKEFERMDIAAVQIEDQRNPKKCGHEMGRKLVETDEMVRRIKTIYDNREKNGIVIVARTDARTGMGVDEAIRRANIYLEAGADVAFVESPESFDEVKKIAAEVKGPVLFNNVEGGRSPFLSCEELETAGVKCTIYPNALTRVVTKKCMQLLGTLKKSGTTEPMWNEMLSHKELWGMFHHDEWVAIENKYI</sequence>
<dbReference type="EMBL" id="JACRTB010000008">
    <property type="protein sequence ID" value="MBC8576099.1"/>
    <property type="molecule type" value="Genomic_DNA"/>
</dbReference>
<dbReference type="Gene3D" id="3.20.20.60">
    <property type="entry name" value="Phosphoenolpyruvate-binding domains"/>
    <property type="match status" value="1"/>
</dbReference>
<dbReference type="PANTHER" id="PTHR42905:SF5">
    <property type="entry name" value="CARBOXYVINYL-CARBOXYPHOSPHONATE PHOSPHORYLMUTASE, CHLOROPLASTIC"/>
    <property type="match status" value="1"/>
</dbReference>
<keyword evidence="1" id="KW-0456">Lyase</keyword>
<dbReference type="Pfam" id="PF13714">
    <property type="entry name" value="PEP_mutase"/>
    <property type="match status" value="1"/>
</dbReference>
<keyword evidence="2" id="KW-1185">Reference proteome</keyword>
<accession>A0ABR7NI58</accession>
<dbReference type="SUPFAM" id="SSF51621">
    <property type="entry name" value="Phosphoenolpyruvate/pyruvate domain"/>
    <property type="match status" value="1"/>
</dbReference>
<dbReference type="Proteomes" id="UP000658131">
    <property type="component" value="Unassembled WGS sequence"/>
</dbReference>
<organism evidence="1 2">
    <name type="scientific">Yanshouia hominis</name>
    <dbReference type="NCBI Taxonomy" id="2763673"/>
    <lineage>
        <taxon>Bacteria</taxon>
        <taxon>Bacillati</taxon>
        <taxon>Bacillota</taxon>
        <taxon>Clostridia</taxon>
        <taxon>Eubacteriales</taxon>
        <taxon>Oscillospiraceae</taxon>
        <taxon>Yanshouia</taxon>
    </lineage>
</organism>
<gene>
    <name evidence="1" type="ORF">H8717_06720</name>
</gene>
<comment type="caution">
    <text evidence="1">The sequence shown here is derived from an EMBL/GenBank/DDBJ whole genome shotgun (WGS) entry which is preliminary data.</text>
</comment>
<dbReference type="PANTHER" id="PTHR42905">
    <property type="entry name" value="PHOSPHOENOLPYRUVATE CARBOXYLASE"/>
    <property type="match status" value="1"/>
</dbReference>
<dbReference type="GO" id="GO:0016829">
    <property type="term" value="F:lyase activity"/>
    <property type="evidence" value="ECO:0007669"/>
    <property type="project" value="UniProtKB-KW"/>
</dbReference>
<dbReference type="CDD" id="cd00377">
    <property type="entry name" value="ICL_PEPM"/>
    <property type="match status" value="1"/>
</dbReference>
<evidence type="ECO:0000313" key="1">
    <source>
        <dbReference type="EMBL" id="MBC8576099.1"/>
    </source>
</evidence>
<dbReference type="InterPro" id="IPR015813">
    <property type="entry name" value="Pyrv/PenolPyrv_kinase-like_dom"/>
</dbReference>
<dbReference type="InterPro" id="IPR040442">
    <property type="entry name" value="Pyrv_kinase-like_dom_sf"/>
</dbReference>
<protein>
    <submittedName>
        <fullName evidence="1">Isocitrate lyase/PEP mutase family protein</fullName>
    </submittedName>
</protein>
<dbReference type="InterPro" id="IPR039556">
    <property type="entry name" value="ICL/PEPM"/>
</dbReference>
<name>A0ABR7NI58_9FIRM</name>
<reference evidence="1 2" key="1">
    <citation type="submission" date="2020-08" db="EMBL/GenBank/DDBJ databases">
        <title>Genome public.</title>
        <authorList>
            <person name="Liu C."/>
            <person name="Sun Q."/>
        </authorList>
    </citation>
    <scope>NUCLEOTIDE SEQUENCE [LARGE SCALE GENOMIC DNA]</scope>
    <source>
        <strain evidence="1 2">BX1</strain>
    </source>
</reference>
<proteinExistence type="predicted"/>
<evidence type="ECO:0000313" key="2">
    <source>
        <dbReference type="Proteomes" id="UP000658131"/>
    </source>
</evidence>